<dbReference type="PANTHER" id="PTHR43811">
    <property type="entry name" value="FKBP-TYPE PEPTIDYL-PROLYL CIS-TRANS ISOMERASE FKPA"/>
    <property type="match status" value="1"/>
</dbReference>
<feature type="domain" description="PPIase FKBP-type" evidence="8">
    <location>
        <begin position="260"/>
        <end position="353"/>
    </location>
</feature>
<comment type="catalytic activity">
    <reaction evidence="1 6">
        <text>[protein]-peptidylproline (omega=180) = [protein]-peptidylproline (omega=0)</text>
        <dbReference type="Rhea" id="RHEA:16237"/>
        <dbReference type="Rhea" id="RHEA-COMP:10747"/>
        <dbReference type="Rhea" id="RHEA-COMP:10748"/>
        <dbReference type="ChEBI" id="CHEBI:83833"/>
        <dbReference type="ChEBI" id="CHEBI:83834"/>
        <dbReference type="EC" id="5.2.1.8"/>
    </reaction>
</comment>
<evidence type="ECO:0000256" key="4">
    <source>
        <dbReference type="ARBA" id="ARBA00023110"/>
    </source>
</evidence>
<protein>
    <recommendedName>
        <fullName evidence="3 6">peptidylprolyl isomerase</fullName>
        <ecNumber evidence="3 6">5.2.1.8</ecNumber>
    </recommendedName>
</protein>
<evidence type="ECO:0000313" key="9">
    <source>
        <dbReference type="EMBL" id="QDP97282.1"/>
    </source>
</evidence>
<evidence type="ECO:0000256" key="5">
    <source>
        <dbReference type="ARBA" id="ARBA00023235"/>
    </source>
</evidence>
<keyword evidence="4 6" id="KW-0697">Rotamase</keyword>
<dbReference type="EMBL" id="CP041692">
    <property type="protein sequence ID" value="QDP97282.1"/>
    <property type="molecule type" value="Genomic_DNA"/>
</dbReference>
<evidence type="ECO:0000256" key="7">
    <source>
        <dbReference type="SAM" id="MobiDB-lite"/>
    </source>
</evidence>
<dbReference type="AlphaFoldDB" id="A0A516Q1M2"/>
<dbReference type="OrthoDB" id="25996at2"/>
<accession>A0A516Q1M2</accession>
<dbReference type="Pfam" id="PF00254">
    <property type="entry name" value="FKBP_C"/>
    <property type="match status" value="2"/>
</dbReference>
<name>A0A516Q1M2_9ACTN</name>
<feature type="compositionally biased region" description="Low complexity" evidence="7">
    <location>
        <begin position="35"/>
        <end position="70"/>
    </location>
</feature>
<dbReference type="Gene3D" id="3.10.50.40">
    <property type="match status" value="2"/>
</dbReference>
<dbReference type="PANTHER" id="PTHR43811:SF19">
    <property type="entry name" value="39 KDA FK506-BINDING NUCLEAR PROTEIN"/>
    <property type="match status" value="1"/>
</dbReference>
<dbReference type="GO" id="GO:0003755">
    <property type="term" value="F:peptidyl-prolyl cis-trans isomerase activity"/>
    <property type="evidence" value="ECO:0007669"/>
    <property type="project" value="UniProtKB-KW"/>
</dbReference>
<evidence type="ECO:0000256" key="6">
    <source>
        <dbReference type="PROSITE-ProRule" id="PRU00277"/>
    </source>
</evidence>
<dbReference type="EC" id="5.2.1.8" evidence="3 6"/>
<dbReference type="Proteomes" id="UP000319263">
    <property type="component" value="Chromosome"/>
</dbReference>
<dbReference type="InterPro" id="IPR046357">
    <property type="entry name" value="PPIase_dom_sf"/>
</dbReference>
<evidence type="ECO:0000256" key="2">
    <source>
        <dbReference type="ARBA" id="ARBA00006577"/>
    </source>
</evidence>
<keyword evidence="5 6" id="KW-0413">Isomerase</keyword>
<evidence type="ECO:0000256" key="3">
    <source>
        <dbReference type="ARBA" id="ARBA00013194"/>
    </source>
</evidence>
<dbReference type="KEGG" id="mik:FOE78_16330"/>
<organism evidence="9 10">
    <name type="scientific">Microlunatus elymi</name>
    <dbReference type="NCBI Taxonomy" id="2596828"/>
    <lineage>
        <taxon>Bacteria</taxon>
        <taxon>Bacillati</taxon>
        <taxon>Actinomycetota</taxon>
        <taxon>Actinomycetes</taxon>
        <taxon>Propionibacteriales</taxon>
        <taxon>Propionibacteriaceae</taxon>
        <taxon>Microlunatus</taxon>
    </lineage>
</organism>
<proteinExistence type="inferred from homology"/>
<sequence>MSMTSTPSDARQPRRAAKLLITAAVAASLALLGACSNDKPSTSNSPSASAKSTASASPSASPSPTIKPSTNLDGITVKGGFGTEPTVTFKHPWAINKTQSKVLDRTQKDGAKVQDDGTVTFDYVGIDGRTGKTFDSSFKKGGSPITYPLSNLVPGFKKGIAGKQVGDRVLVGMTSTDGYDSSGGNASAGIKVGDSLIFVIDVKATTLTSAEGKVNKPDPKLPTVVFAGDKPVVTIPKTDPPTKITTEELITGTGAAVKATDNVTTRSQTILWKNGKVVDNSWGTPFTPQLDQQTGTYSPTRNKAMQQAMVGHKVGSRLIMVFPPGTAYKYDDKSQGISKDDTVVMLVDILFTQAGQ</sequence>
<reference evidence="9 10" key="1">
    <citation type="submission" date="2019-07" db="EMBL/GenBank/DDBJ databases">
        <title>Microlunatus dokdonensis sp. nov. isolated from the rhizospheric soil of the wild plant Elymus tsukushiensis.</title>
        <authorList>
            <person name="Ghim S.-Y."/>
            <person name="Hwang Y.-J."/>
            <person name="Son J.-S."/>
            <person name="Shin J.-H."/>
        </authorList>
    </citation>
    <scope>NUCLEOTIDE SEQUENCE [LARGE SCALE GENOMIC DNA]</scope>
    <source>
        <strain evidence="9 10">KUDC0627</strain>
    </source>
</reference>
<dbReference type="PROSITE" id="PS50059">
    <property type="entry name" value="FKBP_PPIASE"/>
    <property type="match status" value="2"/>
</dbReference>
<evidence type="ECO:0000313" key="10">
    <source>
        <dbReference type="Proteomes" id="UP000319263"/>
    </source>
</evidence>
<comment type="similarity">
    <text evidence="2">Belongs to the FKBP-type PPIase family.</text>
</comment>
<gene>
    <name evidence="9" type="ORF">FOE78_16330</name>
</gene>
<evidence type="ECO:0000256" key="1">
    <source>
        <dbReference type="ARBA" id="ARBA00000971"/>
    </source>
</evidence>
<evidence type="ECO:0000259" key="8">
    <source>
        <dbReference type="PROSITE" id="PS50059"/>
    </source>
</evidence>
<dbReference type="InterPro" id="IPR001179">
    <property type="entry name" value="PPIase_FKBP_dom"/>
</dbReference>
<dbReference type="SUPFAM" id="SSF54534">
    <property type="entry name" value="FKBP-like"/>
    <property type="match status" value="2"/>
</dbReference>
<feature type="domain" description="PPIase FKBP-type" evidence="8">
    <location>
        <begin position="116"/>
        <end position="206"/>
    </location>
</feature>
<keyword evidence="10" id="KW-1185">Reference proteome</keyword>
<feature type="region of interest" description="Disordered" evidence="7">
    <location>
        <begin position="35"/>
        <end position="73"/>
    </location>
</feature>